<reference evidence="11" key="2">
    <citation type="submission" date="2025-09" db="UniProtKB">
        <authorList>
            <consortium name="Ensembl"/>
        </authorList>
    </citation>
    <scope>IDENTIFICATION</scope>
</reference>
<dbReference type="InterPro" id="IPR050544">
    <property type="entry name" value="Beta-defensin"/>
</dbReference>
<keyword evidence="4" id="KW-0964">Secreted</keyword>
<dbReference type="OMA" id="CKNHRIC"/>
<evidence type="ECO:0000256" key="6">
    <source>
        <dbReference type="ARBA" id="ARBA00022729"/>
    </source>
</evidence>
<keyword evidence="6 10" id="KW-0732">Signal</keyword>
<dbReference type="GeneTree" id="ENSGT00530000064565"/>
<sequence length="96" mass="10809">YFPRAMRLLLLALPVLAFLPEVIPAYSGEKKCLNRSGHCRKNCKDGKVIQEACKNHRICCVPDTKGYSQEASNNQVTKSVPTIVYDLSSDFMDMLQ</sequence>
<evidence type="ECO:0000313" key="11">
    <source>
        <dbReference type="Ensembl" id="ENSNGAP00000003226.1"/>
    </source>
</evidence>
<evidence type="ECO:0000256" key="8">
    <source>
        <dbReference type="ARBA" id="ARBA00023022"/>
    </source>
</evidence>
<protein>
    <submittedName>
        <fullName evidence="11">Defensin beta 21</fullName>
    </submittedName>
</protein>
<comment type="subcellular location">
    <subcellularLocation>
        <location evidence="2">Secreted</location>
    </subcellularLocation>
</comment>
<dbReference type="GO" id="GO:0005576">
    <property type="term" value="C:extracellular region"/>
    <property type="evidence" value="ECO:0007669"/>
    <property type="project" value="UniProtKB-SubCell"/>
</dbReference>
<gene>
    <name evidence="11" type="primary">Defb118</name>
</gene>
<evidence type="ECO:0000256" key="4">
    <source>
        <dbReference type="ARBA" id="ARBA00022525"/>
    </source>
</evidence>
<evidence type="ECO:0000256" key="1">
    <source>
        <dbReference type="ARBA" id="ARBA00002878"/>
    </source>
</evidence>
<keyword evidence="7" id="KW-0211">Defensin</keyword>
<keyword evidence="9" id="KW-1015">Disulfide bond</keyword>
<evidence type="ECO:0000313" key="12">
    <source>
        <dbReference type="Proteomes" id="UP000694381"/>
    </source>
</evidence>
<keyword evidence="8" id="KW-0044">Antibiotic</keyword>
<feature type="signal peptide" evidence="10">
    <location>
        <begin position="1"/>
        <end position="17"/>
    </location>
</feature>
<dbReference type="PANTHER" id="PTHR15001:SF7">
    <property type="entry name" value="DEFENSIN BETA 118"/>
    <property type="match status" value="1"/>
</dbReference>
<evidence type="ECO:0000256" key="10">
    <source>
        <dbReference type="SAM" id="SignalP"/>
    </source>
</evidence>
<name>A0A8C6QH24_NANGA</name>
<organism evidence="11 12">
    <name type="scientific">Nannospalax galili</name>
    <name type="common">Northern Israeli blind subterranean mole rat</name>
    <name type="synonym">Spalax galili</name>
    <dbReference type="NCBI Taxonomy" id="1026970"/>
    <lineage>
        <taxon>Eukaryota</taxon>
        <taxon>Metazoa</taxon>
        <taxon>Chordata</taxon>
        <taxon>Craniata</taxon>
        <taxon>Vertebrata</taxon>
        <taxon>Euteleostomi</taxon>
        <taxon>Mammalia</taxon>
        <taxon>Eutheria</taxon>
        <taxon>Euarchontoglires</taxon>
        <taxon>Glires</taxon>
        <taxon>Rodentia</taxon>
        <taxon>Myomorpha</taxon>
        <taxon>Muroidea</taxon>
        <taxon>Spalacidae</taxon>
        <taxon>Spalacinae</taxon>
        <taxon>Nannospalax</taxon>
    </lineage>
</organism>
<comment type="similarity">
    <text evidence="3">Belongs to the beta-defensin family.</text>
</comment>
<evidence type="ECO:0000256" key="3">
    <source>
        <dbReference type="ARBA" id="ARBA00007371"/>
    </source>
</evidence>
<reference evidence="11" key="1">
    <citation type="submission" date="2025-08" db="UniProtKB">
        <authorList>
            <consortium name="Ensembl"/>
        </authorList>
    </citation>
    <scope>IDENTIFICATION</scope>
</reference>
<dbReference type="AlphaFoldDB" id="A0A8C6QH24"/>
<feature type="chain" id="PRO_5040889953" evidence="10">
    <location>
        <begin position="18"/>
        <end position="96"/>
    </location>
</feature>
<keyword evidence="12" id="KW-1185">Reference proteome</keyword>
<dbReference type="GO" id="GO:0042742">
    <property type="term" value="P:defense response to bacterium"/>
    <property type="evidence" value="ECO:0007669"/>
    <property type="project" value="UniProtKB-KW"/>
</dbReference>
<evidence type="ECO:0000256" key="7">
    <source>
        <dbReference type="ARBA" id="ARBA00022940"/>
    </source>
</evidence>
<keyword evidence="5" id="KW-0929">Antimicrobial</keyword>
<accession>A0A8C6QH24</accession>
<evidence type="ECO:0000256" key="9">
    <source>
        <dbReference type="ARBA" id="ARBA00023157"/>
    </source>
</evidence>
<comment type="function">
    <text evidence="1">Has antibacterial activity.</text>
</comment>
<proteinExistence type="inferred from homology"/>
<dbReference type="Ensembl" id="ENSNGAT00000004477.1">
    <property type="protein sequence ID" value="ENSNGAP00000003226.1"/>
    <property type="gene ID" value="ENSNGAG00000003549.1"/>
</dbReference>
<dbReference type="PANTHER" id="PTHR15001">
    <property type="entry name" value="BETA-DEFENSIN 123-RELATED"/>
    <property type="match status" value="1"/>
</dbReference>
<evidence type="ECO:0000256" key="2">
    <source>
        <dbReference type="ARBA" id="ARBA00004613"/>
    </source>
</evidence>
<evidence type="ECO:0000256" key="5">
    <source>
        <dbReference type="ARBA" id="ARBA00022529"/>
    </source>
</evidence>
<dbReference type="Proteomes" id="UP000694381">
    <property type="component" value="Unassembled WGS sequence"/>
</dbReference>